<comment type="cofactor">
    <cofactor evidence="1">
        <name>pyridoxal 5'-phosphate</name>
        <dbReference type="ChEBI" id="CHEBI:597326"/>
    </cofactor>
</comment>
<sequence length="390" mass="43666">MNFDELIDFRGQHSEKWDTMEDKLGVSSEDGLAMWVADMDFRQPQGMIDTVKRLADSALFTYFGDKTEYDAAIQWWMKTRHGWDVDAKAIFTTHGIVNAVSLCLECYTKPGDGVVIFTPVYHAFARVIRANDRRLVECPLAIRDGMYAMDFDAWDAQMTGGEKMAILCSPHNPGGRVWTREELQGMAEFAKRHDLILVSDEIHHDLVYPGRKHIAMPLVDPGIADRLIMLTATSKTFNVAGMHCGNAIIHDEALRAAFARRIHQLSISPNSMSMHMTPALYSPEGADWVDGLTRYLDANHRRMLDGINAVPGLKMMPMQSTYLAWVDFAGTGMAREEFVGRVAQGAKIAASPGPVFGLGGESYLRFNIAMPRARIDDAVERMQRAFADLQ</sequence>
<dbReference type="NCBIfam" id="TIGR04350">
    <property type="entry name" value="C_S_lyase_PatB"/>
    <property type="match status" value="1"/>
</dbReference>
<keyword evidence="4 7" id="KW-0456">Lyase</keyword>
<dbReference type="PANTHER" id="PTHR43525:SF1">
    <property type="entry name" value="PROTEIN MALY"/>
    <property type="match status" value="1"/>
</dbReference>
<dbReference type="Gene3D" id="3.40.640.10">
    <property type="entry name" value="Type I PLP-dependent aspartate aminotransferase-like (Major domain)"/>
    <property type="match status" value="1"/>
</dbReference>
<dbReference type="OrthoDB" id="3224382at2"/>
<dbReference type="InterPro" id="IPR015424">
    <property type="entry name" value="PyrdxlP-dep_Trfase"/>
</dbReference>
<dbReference type="InterPro" id="IPR051798">
    <property type="entry name" value="Class-II_PLP-Dep_Aminotrans"/>
</dbReference>
<dbReference type="InterPro" id="IPR015421">
    <property type="entry name" value="PyrdxlP-dep_Trfase_major"/>
</dbReference>
<comment type="similarity">
    <text evidence="5">Belongs to the class-II pyridoxal-phosphate-dependent aminotransferase family. MalY/PatB cystathionine beta-lyase subfamily.</text>
</comment>
<reference evidence="7 8" key="1">
    <citation type="submission" date="2018-03" db="EMBL/GenBank/DDBJ databases">
        <authorList>
            <person name="Keele B.F."/>
        </authorList>
    </citation>
    <scope>NUCLEOTIDE SEQUENCE [LARGE SCALE GENOMIC DNA]</scope>
    <source>
        <strain evidence="7 8">CECT 8626</strain>
    </source>
</reference>
<evidence type="ECO:0000256" key="3">
    <source>
        <dbReference type="ARBA" id="ARBA00022898"/>
    </source>
</evidence>
<dbReference type="RefSeq" id="WP_108851112.1">
    <property type="nucleotide sequence ID" value="NZ_OMOQ01000001.1"/>
</dbReference>
<evidence type="ECO:0000259" key="6">
    <source>
        <dbReference type="Pfam" id="PF00155"/>
    </source>
</evidence>
<evidence type="ECO:0000313" key="7">
    <source>
        <dbReference type="EMBL" id="SPH16576.1"/>
    </source>
</evidence>
<accession>A0A2R8B1Q4</accession>
<feature type="domain" description="Aminotransferase class I/classII large" evidence="6">
    <location>
        <begin position="62"/>
        <end position="381"/>
    </location>
</feature>
<dbReference type="InterPro" id="IPR004839">
    <property type="entry name" value="Aminotransferase_I/II_large"/>
</dbReference>
<evidence type="ECO:0000256" key="2">
    <source>
        <dbReference type="ARBA" id="ARBA00012224"/>
    </source>
</evidence>
<dbReference type="EC" id="4.4.1.13" evidence="2"/>
<dbReference type="GO" id="GO:0047804">
    <property type="term" value="F:cysteine-S-conjugate beta-lyase activity"/>
    <property type="evidence" value="ECO:0007669"/>
    <property type="project" value="UniProtKB-EC"/>
</dbReference>
<keyword evidence="8" id="KW-1185">Reference proteome</keyword>
<gene>
    <name evidence="7" type="primary">patB</name>
    <name evidence="7" type="ORF">DEA8626_00086</name>
</gene>
<dbReference type="SUPFAM" id="SSF53383">
    <property type="entry name" value="PLP-dependent transferases"/>
    <property type="match status" value="1"/>
</dbReference>
<evidence type="ECO:0000313" key="8">
    <source>
        <dbReference type="Proteomes" id="UP000244924"/>
    </source>
</evidence>
<dbReference type="Gene3D" id="3.90.1150.10">
    <property type="entry name" value="Aspartate Aminotransferase, domain 1"/>
    <property type="match status" value="1"/>
</dbReference>
<dbReference type="InterPro" id="IPR015422">
    <property type="entry name" value="PyrdxlP-dep_Trfase_small"/>
</dbReference>
<dbReference type="GO" id="GO:0030170">
    <property type="term" value="F:pyridoxal phosphate binding"/>
    <property type="evidence" value="ECO:0007669"/>
    <property type="project" value="InterPro"/>
</dbReference>
<name>A0A2R8B1Q4_9RHOB</name>
<protein>
    <recommendedName>
        <fullName evidence="2">cysteine-S-conjugate beta-lyase</fullName>
        <ecNumber evidence="2">4.4.1.13</ecNumber>
    </recommendedName>
</protein>
<evidence type="ECO:0000256" key="5">
    <source>
        <dbReference type="ARBA" id="ARBA00037974"/>
    </source>
</evidence>
<proteinExistence type="inferred from homology"/>
<dbReference type="PANTHER" id="PTHR43525">
    <property type="entry name" value="PROTEIN MALY"/>
    <property type="match status" value="1"/>
</dbReference>
<evidence type="ECO:0000256" key="1">
    <source>
        <dbReference type="ARBA" id="ARBA00001933"/>
    </source>
</evidence>
<dbReference type="Proteomes" id="UP000244924">
    <property type="component" value="Unassembled WGS sequence"/>
</dbReference>
<keyword evidence="3" id="KW-0663">Pyridoxal phosphate</keyword>
<dbReference type="CDD" id="cd00609">
    <property type="entry name" value="AAT_like"/>
    <property type="match status" value="1"/>
</dbReference>
<evidence type="ECO:0000256" key="4">
    <source>
        <dbReference type="ARBA" id="ARBA00023239"/>
    </source>
</evidence>
<organism evidence="7 8">
    <name type="scientific">Albidovulum aquaemixtae</name>
    <dbReference type="NCBI Taxonomy" id="1542388"/>
    <lineage>
        <taxon>Bacteria</taxon>
        <taxon>Pseudomonadati</taxon>
        <taxon>Pseudomonadota</taxon>
        <taxon>Alphaproteobacteria</taxon>
        <taxon>Rhodobacterales</taxon>
        <taxon>Paracoccaceae</taxon>
        <taxon>Albidovulum</taxon>
    </lineage>
</organism>
<dbReference type="EMBL" id="OMOQ01000001">
    <property type="protein sequence ID" value="SPH16576.1"/>
    <property type="molecule type" value="Genomic_DNA"/>
</dbReference>
<dbReference type="InterPro" id="IPR027619">
    <property type="entry name" value="C-S_lyase_PatB-like"/>
</dbReference>
<dbReference type="Pfam" id="PF00155">
    <property type="entry name" value="Aminotran_1_2"/>
    <property type="match status" value="1"/>
</dbReference>
<dbReference type="AlphaFoldDB" id="A0A2R8B1Q4"/>